<dbReference type="Pfam" id="PF12937">
    <property type="entry name" value="F-box-like"/>
    <property type="match status" value="1"/>
</dbReference>
<dbReference type="SMART" id="SM00256">
    <property type="entry name" value="FBOX"/>
    <property type="match status" value="1"/>
</dbReference>
<protein>
    <submittedName>
        <fullName evidence="2">(diamondback moth) hypothetical protein</fullName>
    </submittedName>
</protein>
<gene>
    <name evidence="2" type="ORF">PLXY2_LOCUS5916</name>
</gene>
<dbReference type="InterPro" id="IPR036047">
    <property type="entry name" value="F-box-like_dom_sf"/>
</dbReference>
<evidence type="ECO:0000313" key="2">
    <source>
        <dbReference type="EMBL" id="CAG9116311.1"/>
    </source>
</evidence>
<name>A0A8S4EKH7_PLUXY</name>
<proteinExistence type="predicted"/>
<comment type="caution">
    <text evidence="2">The sequence shown here is derived from an EMBL/GenBank/DDBJ whole genome shotgun (WGS) entry which is preliminary data.</text>
</comment>
<dbReference type="AlphaFoldDB" id="A0A8S4EKH7"/>
<reference evidence="2" key="1">
    <citation type="submission" date="2020-11" db="EMBL/GenBank/DDBJ databases">
        <authorList>
            <person name="Whiteford S."/>
        </authorList>
    </citation>
    <scope>NUCLEOTIDE SEQUENCE</scope>
</reference>
<dbReference type="Proteomes" id="UP000653454">
    <property type="component" value="Unassembled WGS sequence"/>
</dbReference>
<dbReference type="SUPFAM" id="SSF81383">
    <property type="entry name" value="F-box domain"/>
    <property type="match status" value="1"/>
</dbReference>
<dbReference type="EMBL" id="CAJHNJ030000018">
    <property type="protein sequence ID" value="CAG9116311.1"/>
    <property type="molecule type" value="Genomic_DNA"/>
</dbReference>
<feature type="domain" description="F-box" evidence="1">
    <location>
        <begin position="9"/>
        <end position="56"/>
    </location>
</feature>
<accession>A0A8S4EKH7</accession>
<evidence type="ECO:0000259" key="1">
    <source>
        <dbReference type="PROSITE" id="PS50181"/>
    </source>
</evidence>
<keyword evidence="3" id="KW-1185">Reference proteome</keyword>
<evidence type="ECO:0000313" key="3">
    <source>
        <dbReference type="Proteomes" id="UP000653454"/>
    </source>
</evidence>
<dbReference type="Gene3D" id="1.20.1280.50">
    <property type="match status" value="1"/>
</dbReference>
<sequence>MTINRYKSTMNINELPIELLEKILIYTDGVFLARYRTVCKRWYNVITQSNYLWIHRCMLESKANSLKAKENSSPDISWYQIYRNLNMWPHISKQKKKLLNFFRLPSHETETTTADLNQGILVVNSRDYTKLVDVNRPGTKPIIINGNQKCEKIVSTDNVTALLIDTNLLYIQRTVNFNDMKSEALFEDVKVFSLHEEELFYCTRNNIIYRVDLLKKDLEKELCFNFRDTTTVYKTKDNVQHLFVKYVKTGCVDIVLYTEGACIYTYRNNILYSTALVMNYLNRWNYSVVDEHTMIGYLDSLMKITTPGENLVLTFPAIQVAVLYNNHLVFATQNNKIYVLNLVKIFGKYMFEIDENLFDQIGSVPKKCVVKKICITEGCTGPIIMVSTTERIYLYKTNFFPMDKGPRIFENTKLYERLTALRDRLEEKHRADVLAIVRRPTKRKLST</sequence>
<dbReference type="InterPro" id="IPR001810">
    <property type="entry name" value="F-box_dom"/>
</dbReference>
<dbReference type="PROSITE" id="PS50181">
    <property type="entry name" value="FBOX"/>
    <property type="match status" value="1"/>
</dbReference>
<organism evidence="2 3">
    <name type="scientific">Plutella xylostella</name>
    <name type="common">Diamondback moth</name>
    <name type="synonym">Plutella maculipennis</name>
    <dbReference type="NCBI Taxonomy" id="51655"/>
    <lineage>
        <taxon>Eukaryota</taxon>
        <taxon>Metazoa</taxon>
        <taxon>Ecdysozoa</taxon>
        <taxon>Arthropoda</taxon>
        <taxon>Hexapoda</taxon>
        <taxon>Insecta</taxon>
        <taxon>Pterygota</taxon>
        <taxon>Neoptera</taxon>
        <taxon>Endopterygota</taxon>
        <taxon>Lepidoptera</taxon>
        <taxon>Glossata</taxon>
        <taxon>Ditrysia</taxon>
        <taxon>Yponomeutoidea</taxon>
        <taxon>Plutellidae</taxon>
        <taxon>Plutella</taxon>
    </lineage>
</organism>